<proteinExistence type="predicted"/>
<dbReference type="AlphaFoldDB" id="A0A6B8RRW7"/>
<gene>
    <name evidence="1" type="ORF">EHS13_27130</name>
</gene>
<dbReference type="RefSeq" id="WP_155703398.1">
    <property type="nucleotide sequence ID" value="NZ_CP034235.1"/>
</dbReference>
<reference evidence="2" key="1">
    <citation type="submission" date="2018-11" db="EMBL/GenBank/DDBJ databases">
        <title>Complete genome sequence of Paenibacillus sp. ML311-T8.</title>
        <authorList>
            <person name="Nam Y.-D."/>
            <person name="Kang J."/>
            <person name="Chung W.-H."/>
            <person name="Park Y.S."/>
        </authorList>
    </citation>
    <scope>NUCLEOTIDE SEQUENCE [LARGE SCALE GENOMIC DNA]</scope>
    <source>
        <strain evidence="2">ML311-T8</strain>
    </source>
</reference>
<evidence type="ECO:0000313" key="2">
    <source>
        <dbReference type="Proteomes" id="UP000426246"/>
    </source>
</evidence>
<accession>A0A6B8RRW7</accession>
<name>A0A6B8RRW7_9BACL</name>
<keyword evidence="2" id="KW-1185">Reference proteome</keyword>
<organism evidence="1 2">
    <name type="scientific">Paenibacillus psychroresistens</name>
    <dbReference type="NCBI Taxonomy" id="1778678"/>
    <lineage>
        <taxon>Bacteria</taxon>
        <taxon>Bacillati</taxon>
        <taxon>Bacillota</taxon>
        <taxon>Bacilli</taxon>
        <taxon>Bacillales</taxon>
        <taxon>Paenibacillaceae</taxon>
        <taxon>Paenibacillus</taxon>
    </lineage>
</organism>
<dbReference type="KEGG" id="ppsc:EHS13_27130"/>
<dbReference type="EMBL" id="CP034235">
    <property type="protein sequence ID" value="QGQ98295.1"/>
    <property type="molecule type" value="Genomic_DNA"/>
</dbReference>
<protein>
    <submittedName>
        <fullName evidence="1">Uncharacterized protein</fullName>
    </submittedName>
</protein>
<sequence length="116" mass="12478">MSTQLQAYFESEDAALAVKDQLIKYNISNLEIGLLEDDGPEDNIPLAVPILTGGITQVNTGIMGGGVPIIAETGQGAFHDDQYTIYRAVLTGQVNPESYDEVIALVQSNNGHIEEE</sequence>
<evidence type="ECO:0000313" key="1">
    <source>
        <dbReference type="EMBL" id="QGQ98295.1"/>
    </source>
</evidence>
<dbReference type="OrthoDB" id="2607182at2"/>
<dbReference type="Proteomes" id="UP000426246">
    <property type="component" value="Chromosome"/>
</dbReference>